<gene>
    <name evidence="2" type="ORF">NEMVEDRAFT_v1g222801</name>
</gene>
<protein>
    <recommendedName>
        <fullName evidence="1">ECT2 PH domain-containing protein</fullName>
    </recommendedName>
</protein>
<evidence type="ECO:0000259" key="1">
    <source>
        <dbReference type="Pfam" id="PF21242"/>
    </source>
</evidence>
<accession>A7T605</accession>
<dbReference type="InterPro" id="IPR026817">
    <property type="entry name" value="Ect2"/>
</dbReference>
<dbReference type="GO" id="GO:0005737">
    <property type="term" value="C:cytoplasm"/>
    <property type="evidence" value="ECO:0007669"/>
    <property type="project" value="InterPro"/>
</dbReference>
<dbReference type="PANTHER" id="PTHR16777:SF2">
    <property type="entry name" value="PROTEIN ECT2"/>
    <property type="match status" value="1"/>
</dbReference>
<dbReference type="HOGENOM" id="CLU_928433_0_0_1"/>
<dbReference type="eggNOG" id="KOG3524">
    <property type="taxonomic scope" value="Eukaryota"/>
</dbReference>
<dbReference type="SUPFAM" id="SSF48065">
    <property type="entry name" value="DBL homology domain (DH-domain)"/>
    <property type="match status" value="1"/>
</dbReference>
<dbReference type="STRING" id="45351.A7T605"/>
<dbReference type="InterPro" id="IPR049395">
    <property type="entry name" value="ECT2_PH"/>
</dbReference>
<evidence type="ECO:0000313" key="3">
    <source>
        <dbReference type="Proteomes" id="UP000001593"/>
    </source>
</evidence>
<dbReference type="EMBL" id="DS471373">
    <property type="protein sequence ID" value="EDO28605.1"/>
    <property type="molecule type" value="Genomic_DNA"/>
</dbReference>
<dbReference type="GO" id="GO:0005634">
    <property type="term" value="C:nucleus"/>
    <property type="evidence" value="ECO:0007669"/>
    <property type="project" value="InterPro"/>
</dbReference>
<dbReference type="AlphaFoldDB" id="A7T605"/>
<dbReference type="Pfam" id="PF21242">
    <property type="entry name" value="ECT2_PH"/>
    <property type="match status" value="2"/>
</dbReference>
<dbReference type="GO" id="GO:0005085">
    <property type="term" value="F:guanyl-nucleotide exchange factor activity"/>
    <property type="evidence" value="ECO:0007669"/>
    <property type="project" value="InterPro"/>
</dbReference>
<feature type="domain" description="ECT2 PH" evidence="1">
    <location>
        <begin position="188"/>
        <end position="227"/>
    </location>
</feature>
<keyword evidence="3" id="KW-1185">Reference proteome</keyword>
<reference evidence="2 3" key="1">
    <citation type="journal article" date="2007" name="Science">
        <title>Sea anemone genome reveals ancestral eumetazoan gene repertoire and genomic organization.</title>
        <authorList>
            <person name="Putnam N.H."/>
            <person name="Srivastava M."/>
            <person name="Hellsten U."/>
            <person name="Dirks B."/>
            <person name="Chapman J."/>
            <person name="Salamov A."/>
            <person name="Terry A."/>
            <person name="Shapiro H."/>
            <person name="Lindquist E."/>
            <person name="Kapitonov V.V."/>
            <person name="Jurka J."/>
            <person name="Genikhovich G."/>
            <person name="Grigoriev I.V."/>
            <person name="Lucas S.M."/>
            <person name="Steele R.E."/>
            <person name="Finnerty J.R."/>
            <person name="Technau U."/>
            <person name="Martindale M.Q."/>
            <person name="Rokhsar D.S."/>
        </authorList>
    </citation>
    <scope>NUCLEOTIDE SEQUENCE [LARGE SCALE GENOMIC DNA]</scope>
    <source>
        <strain evidence="3">CH2 X CH6</strain>
    </source>
</reference>
<dbReference type="PhylomeDB" id="A7T605"/>
<dbReference type="PANTHER" id="PTHR16777">
    <property type="entry name" value="PROTEIN ECT2"/>
    <property type="match status" value="1"/>
</dbReference>
<organism evidence="2 3">
    <name type="scientific">Nematostella vectensis</name>
    <name type="common">Starlet sea anemone</name>
    <dbReference type="NCBI Taxonomy" id="45351"/>
    <lineage>
        <taxon>Eukaryota</taxon>
        <taxon>Metazoa</taxon>
        <taxon>Cnidaria</taxon>
        <taxon>Anthozoa</taxon>
        <taxon>Hexacorallia</taxon>
        <taxon>Actiniaria</taxon>
        <taxon>Edwardsiidae</taxon>
        <taxon>Nematostella</taxon>
    </lineage>
</organism>
<dbReference type="GO" id="GO:2000431">
    <property type="term" value="P:regulation of cytokinesis, actomyosin contractile ring assembly"/>
    <property type="evidence" value="ECO:0007669"/>
    <property type="project" value="InterPro"/>
</dbReference>
<name>A7T605_NEMVE</name>
<dbReference type="Gene3D" id="1.20.900.10">
    <property type="entry name" value="Dbl homology (DH) domain"/>
    <property type="match status" value="1"/>
</dbReference>
<feature type="domain" description="ECT2 PH" evidence="1">
    <location>
        <begin position="229"/>
        <end position="298"/>
    </location>
</feature>
<dbReference type="InterPro" id="IPR035899">
    <property type="entry name" value="DBL_dom_sf"/>
</dbReference>
<dbReference type="InParanoid" id="A7T605"/>
<proteinExistence type="predicted"/>
<dbReference type="Proteomes" id="UP000001593">
    <property type="component" value="Unassembled WGS sequence"/>
</dbReference>
<dbReference type="GO" id="GO:0005096">
    <property type="term" value="F:GTPase activator activity"/>
    <property type="evidence" value="ECO:0007669"/>
    <property type="project" value="InterPro"/>
</dbReference>
<evidence type="ECO:0000313" key="2">
    <source>
        <dbReference type="EMBL" id="EDO28605.1"/>
    </source>
</evidence>
<sequence>MTSDWIKDCWARRNDIDAAAADVDMGKFRMAPFHGLVLSFFGFSDDEKQHMEESTEQQVYNISLEDPLIYQADVLGKVYPPFVNYFEISKETVLRCDKESPRFHAFLRASSTSDYYNFPENQGFAMDGLDIIKRTDKKFADKVALEKAADALKNVLTHINENKRKTDGQVQMFEILRDVDGCPAYVLSSHRSYVTKADTFELSDGLVGKGEPVTIFLFNDSLEVTKHSLTVWVVVDVMDVFPMTKRRGLKMNLPMKSPAARTPQKAYKHVLFIPLAHVKRVVNIRDNEGSAKYFMLKIYS</sequence>